<dbReference type="EMBL" id="QJKJ01001213">
    <property type="protein sequence ID" value="RDY08759.1"/>
    <property type="molecule type" value="Genomic_DNA"/>
</dbReference>
<protein>
    <recommendedName>
        <fullName evidence="3">Retrotransposon gag domain-containing protein</fullName>
    </recommendedName>
</protein>
<gene>
    <name evidence="1" type="ORF">CR513_06989</name>
</gene>
<evidence type="ECO:0000313" key="2">
    <source>
        <dbReference type="Proteomes" id="UP000257109"/>
    </source>
</evidence>
<evidence type="ECO:0000313" key="1">
    <source>
        <dbReference type="EMBL" id="RDY08759.1"/>
    </source>
</evidence>
<dbReference type="OrthoDB" id="1305902at2759"/>
<sequence length="237" mass="26624">MKRMFLEKFFLASKIASIRKEIYGIRRHSGEILYEFNKLCATCPHHQISEKLLIQYLYEGLMLMDRSMIDVASGGALMDKTLVVARNLISNMASNIQQFGVKGSATSRVVNEFVIGQHHNSPPARVCGICASTEHPTDAYRTLQETKPISKGSRQIPSQAIFNIQANVTVITLRSGKELLQQQVISITTKEKAAQLVINNLDTNIVVQQQNSTKIIPLPFPRRVAQARKFEIDDELL</sequence>
<dbReference type="PANTHER" id="PTHR33223">
    <property type="entry name" value="CCHC-TYPE DOMAIN-CONTAINING PROTEIN"/>
    <property type="match status" value="1"/>
</dbReference>
<accession>A0A371I174</accession>
<dbReference type="PANTHER" id="PTHR33223:SF3">
    <property type="match status" value="1"/>
</dbReference>
<name>A0A371I174_MUCPR</name>
<dbReference type="AlphaFoldDB" id="A0A371I174"/>
<dbReference type="Proteomes" id="UP000257109">
    <property type="component" value="Unassembled WGS sequence"/>
</dbReference>
<comment type="caution">
    <text evidence="1">The sequence shown here is derived from an EMBL/GenBank/DDBJ whole genome shotgun (WGS) entry which is preliminary data.</text>
</comment>
<keyword evidence="2" id="KW-1185">Reference proteome</keyword>
<proteinExistence type="predicted"/>
<feature type="non-terminal residue" evidence="1">
    <location>
        <position position="1"/>
    </location>
</feature>
<reference evidence="1" key="1">
    <citation type="submission" date="2018-05" db="EMBL/GenBank/DDBJ databases">
        <title>Draft genome of Mucuna pruriens seed.</title>
        <authorList>
            <person name="Nnadi N.E."/>
            <person name="Vos R."/>
            <person name="Hasami M.H."/>
            <person name="Devisetty U.K."/>
            <person name="Aguiy J.C."/>
        </authorList>
    </citation>
    <scope>NUCLEOTIDE SEQUENCE [LARGE SCALE GENOMIC DNA]</scope>
    <source>
        <strain evidence="1">JCA_2017</strain>
    </source>
</reference>
<organism evidence="1 2">
    <name type="scientific">Mucuna pruriens</name>
    <name type="common">Velvet bean</name>
    <name type="synonym">Dolichos pruriens</name>
    <dbReference type="NCBI Taxonomy" id="157652"/>
    <lineage>
        <taxon>Eukaryota</taxon>
        <taxon>Viridiplantae</taxon>
        <taxon>Streptophyta</taxon>
        <taxon>Embryophyta</taxon>
        <taxon>Tracheophyta</taxon>
        <taxon>Spermatophyta</taxon>
        <taxon>Magnoliopsida</taxon>
        <taxon>eudicotyledons</taxon>
        <taxon>Gunneridae</taxon>
        <taxon>Pentapetalae</taxon>
        <taxon>rosids</taxon>
        <taxon>fabids</taxon>
        <taxon>Fabales</taxon>
        <taxon>Fabaceae</taxon>
        <taxon>Papilionoideae</taxon>
        <taxon>50 kb inversion clade</taxon>
        <taxon>NPAAA clade</taxon>
        <taxon>indigoferoid/millettioid clade</taxon>
        <taxon>Phaseoleae</taxon>
        <taxon>Mucuna</taxon>
    </lineage>
</organism>
<evidence type="ECO:0008006" key="3">
    <source>
        <dbReference type="Google" id="ProtNLM"/>
    </source>
</evidence>